<keyword evidence="5" id="KW-1185">Reference proteome</keyword>
<dbReference type="InterPro" id="IPR000086">
    <property type="entry name" value="NUDIX_hydrolase_dom"/>
</dbReference>
<dbReference type="GeneID" id="91011303"/>
<accession>A0ABZ0T6X2</accession>
<gene>
    <name evidence="4" type="ORF">SR933_14030</name>
</gene>
<dbReference type="CDD" id="cd04690">
    <property type="entry name" value="NUDIX_Hydrolase"/>
    <property type="match status" value="1"/>
</dbReference>
<dbReference type="RefSeq" id="WP_049786242.1">
    <property type="nucleotide sequence ID" value="NC_014532.2"/>
</dbReference>
<evidence type="ECO:0000256" key="2">
    <source>
        <dbReference type="ARBA" id="ARBA00022801"/>
    </source>
</evidence>
<dbReference type="SUPFAM" id="SSF55811">
    <property type="entry name" value="Nudix"/>
    <property type="match status" value="1"/>
</dbReference>
<comment type="cofactor">
    <cofactor evidence="1">
        <name>Mg(2+)</name>
        <dbReference type="ChEBI" id="CHEBI:18420"/>
    </cofactor>
</comment>
<name>A0ABZ0T6X2_HALED</name>
<evidence type="ECO:0000256" key="1">
    <source>
        <dbReference type="ARBA" id="ARBA00001946"/>
    </source>
</evidence>
<dbReference type="Proteomes" id="UP001322512">
    <property type="component" value="Chromosome"/>
</dbReference>
<proteinExistence type="predicted"/>
<dbReference type="Gene3D" id="3.90.79.10">
    <property type="entry name" value="Nucleoside Triphosphate Pyrophosphohydrolase"/>
    <property type="match status" value="1"/>
</dbReference>
<dbReference type="EMBL" id="CP139472">
    <property type="protein sequence ID" value="WPU46362.1"/>
    <property type="molecule type" value="Genomic_DNA"/>
</dbReference>
<dbReference type="InterPro" id="IPR015797">
    <property type="entry name" value="NUDIX_hydrolase-like_dom_sf"/>
</dbReference>
<dbReference type="InterPro" id="IPR020084">
    <property type="entry name" value="NUDIX_hydrolase_CS"/>
</dbReference>
<evidence type="ECO:0000259" key="3">
    <source>
        <dbReference type="PROSITE" id="PS51462"/>
    </source>
</evidence>
<keyword evidence="2" id="KW-0378">Hydrolase</keyword>
<feature type="domain" description="Nudix hydrolase" evidence="3">
    <location>
        <begin position="15"/>
        <end position="142"/>
    </location>
</feature>
<reference evidence="4 5" key="1">
    <citation type="submission" date="2023-11" db="EMBL/GenBank/DDBJ databases">
        <title>MicrobeMod: A computational toolkit for identifying prokaryotic methylation and restriction-modification with nanopore sequencing.</title>
        <authorList>
            <person name="Crits-Christoph A."/>
            <person name="Kang S.C."/>
            <person name="Lee H."/>
            <person name="Ostrov N."/>
        </authorList>
    </citation>
    <scope>NUCLEOTIDE SEQUENCE [LARGE SCALE GENOMIC DNA]</scope>
    <source>
        <strain evidence="4 5">ATCC 33173</strain>
    </source>
</reference>
<evidence type="ECO:0000313" key="5">
    <source>
        <dbReference type="Proteomes" id="UP001322512"/>
    </source>
</evidence>
<dbReference type="PROSITE" id="PS51462">
    <property type="entry name" value="NUDIX"/>
    <property type="match status" value="1"/>
</dbReference>
<dbReference type="Pfam" id="PF00293">
    <property type="entry name" value="NUDIX"/>
    <property type="match status" value="1"/>
</dbReference>
<evidence type="ECO:0000313" key="4">
    <source>
        <dbReference type="EMBL" id="WPU46362.1"/>
    </source>
</evidence>
<organism evidence="4 5">
    <name type="scientific">Halomonas elongata (strain ATCC 33173 / DSM 2581 / NBRC 15536 / NCIMB 2198 / 1H9)</name>
    <dbReference type="NCBI Taxonomy" id="768066"/>
    <lineage>
        <taxon>Bacteria</taxon>
        <taxon>Pseudomonadati</taxon>
        <taxon>Pseudomonadota</taxon>
        <taxon>Gammaproteobacteria</taxon>
        <taxon>Oceanospirillales</taxon>
        <taxon>Halomonadaceae</taxon>
        <taxon>Halomonas</taxon>
    </lineage>
</organism>
<sequence>MTRSSLSEFAMPAAAPTLHIAAALIEDASGRLLLVRKRDTTAFMQAGGKIEPHESPADALSRELFEELGCRPRHLEPLGEFNAPAANEPGHGLRAHLFRVELDGPPQAAAEIAELRWVSPVDAATLPLAPLTRDIVLPRAGAPAA</sequence>
<dbReference type="PANTHER" id="PTHR43046:SF2">
    <property type="entry name" value="8-OXO-DGTP DIPHOSPHATASE-RELATED"/>
    <property type="match status" value="1"/>
</dbReference>
<dbReference type="PANTHER" id="PTHR43046">
    <property type="entry name" value="GDP-MANNOSE MANNOSYL HYDROLASE"/>
    <property type="match status" value="1"/>
</dbReference>
<protein>
    <submittedName>
        <fullName evidence="4">NUDIX domain-containing protein</fullName>
    </submittedName>
</protein>
<dbReference type="PROSITE" id="PS00893">
    <property type="entry name" value="NUDIX_BOX"/>
    <property type="match status" value="1"/>
</dbReference>